<sequence>MKTTFILSALFAATALADFHGVQLPHATATPTAPASATRSLAARRIRKNTATTANYRNGAAALFKAPALSASVSSATSSDPSRTRARESGLPYGGISWCIYGCGGTEKIAGNGDCNQVTDPYMSRSVSERRWRTDPSATARWSSRACLFLTLSFDARTAVRETAKTTPTAKASATKILRIVEPARKTTASIQTRNNTALHVCSAVSIDRKDSDSFFQAQKIPELCVCIYPPSTHGPLADSCRRGALGTDAFCVFGCGGFGLPGNAGCNSEGDPCLKA</sequence>
<evidence type="ECO:0000313" key="2">
    <source>
        <dbReference type="EMBL" id="KJX95126.1"/>
    </source>
</evidence>
<protein>
    <submittedName>
        <fullName evidence="2">Uncharacterized protein</fullName>
    </submittedName>
</protein>
<keyword evidence="3" id="KW-1185">Reference proteome</keyword>
<comment type="caution">
    <text evidence="2">The sequence shown here is derived from an EMBL/GenBank/DDBJ whole genome shotgun (WGS) entry which is preliminary data.</text>
</comment>
<proteinExistence type="predicted"/>
<keyword evidence="1" id="KW-0732">Signal</keyword>
<feature type="signal peptide" evidence="1">
    <location>
        <begin position="1"/>
        <end position="17"/>
    </location>
</feature>
<dbReference type="EMBL" id="LAFY01004092">
    <property type="protein sequence ID" value="KJX95126.1"/>
    <property type="molecule type" value="Genomic_DNA"/>
</dbReference>
<name>A0A0F4GCL0_9PEZI</name>
<gene>
    <name evidence="2" type="ORF">TI39_contig4132g00015</name>
</gene>
<feature type="chain" id="PRO_5002468675" evidence="1">
    <location>
        <begin position="18"/>
        <end position="277"/>
    </location>
</feature>
<accession>A0A0F4GCL0</accession>
<organism evidence="2 3">
    <name type="scientific">Zymoseptoria brevis</name>
    <dbReference type="NCBI Taxonomy" id="1047168"/>
    <lineage>
        <taxon>Eukaryota</taxon>
        <taxon>Fungi</taxon>
        <taxon>Dikarya</taxon>
        <taxon>Ascomycota</taxon>
        <taxon>Pezizomycotina</taxon>
        <taxon>Dothideomycetes</taxon>
        <taxon>Dothideomycetidae</taxon>
        <taxon>Mycosphaerellales</taxon>
        <taxon>Mycosphaerellaceae</taxon>
        <taxon>Zymoseptoria</taxon>
    </lineage>
</organism>
<evidence type="ECO:0000313" key="3">
    <source>
        <dbReference type="Proteomes" id="UP000033647"/>
    </source>
</evidence>
<reference evidence="2 3" key="1">
    <citation type="submission" date="2015-03" db="EMBL/GenBank/DDBJ databases">
        <title>RNA-seq based gene annotation and comparative genomics of four Zymoseptoria species reveal species-specific pathogenicity related genes and transposable element activity.</title>
        <authorList>
            <person name="Grandaubert J."/>
            <person name="Bhattacharyya A."/>
            <person name="Stukenbrock E.H."/>
        </authorList>
    </citation>
    <scope>NUCLEOTIDE SEQUENCE [LARGE SCALE GENOMIC DNA]</scope>
    <source>
        <strain evidence="2 3">Zb18110</strain>
    </source>
</reference>
<dbReference type="Proteomes" id="UP000033647">
    <property type="component" value="Unassembled WGS sequence"/>
</dbReference>
<dbReference type="AlphaFoldDB" id="A0A0F4GCL0"/>
<evidence type="ECO:0000256" key="1">
    <source>
        <dbReference type="SAM" id="SignalP"/>
    </source>
</evidence>